<dbReference type="InterPro" id="IPR011991">
    <property type="entry name" value="ArsR-like_HTH"/>
</dbReference>
<dbReference type="AlphaFoldDB" id="A0A0W1KJV0"/>
<dbReference type="InterPro" id="IPR051011">
    <property type="entry name" value="Metal_resp_trans_reg"/>
</dbReference>
<dbReference type="PANTHER" id="PTHR43132">
    <property type="entry name" value="ARSENICAL RESISTANCE OPERON REPRESSOR ARSR-RELATED"/>
    <property type="match status" value="1"/>
</dbReference>
<comment type="caution">
    <text evidence="5">The sequence shown here is derived from an EMBL/GenBank/DDBJ whole genome shotgun (WGS) entry which is preliminary data.</text>
</comment>
<accession>A0A0W1KJV0</accession>
<dbReference type="SMART" id="SM00418">
    <property type="entry name" value="HTH_ARSR"/>
    <property type="match status" value="1"/>
</dbReference>
<dbReference type="PANTHER" id="PTHR43132:SF2">
    <property type="entry name" value="ARSENICAL RESISTANCE OPERON REPRESSOR ARSR-RELATED"/>
    <property type="match status" value="1"/>
</dbReference>
<keyword evidence="6" id="KW-1185">Reference proteome</keyword>
<dbReference type="CDD" id="cd00090">
    <property type="entry name" value="HTH_ARSR"/>
    <property type="match status" value="1"/>
</dbReference>
<dbReference type="InterPro" id="IPR036390">
    <property type="entry name" value="WH_DNA-bd_sf"/>
</dbReference>
<dbReference type="SUPFAM" id="SSF46785">
    <property type="entry name" value="Winged helix' DNA-binding domain"/>
    <property type="match status" value="1"/>
</dbReference>
<evidence type="ECO:0000313" key="5">
    <source>
        <dbReference type="EMBL" id="KTF04226.1"/>
    </source>
</evidence>
<dbReference type="Pfam" id="PF01022">
    <property type="entry name" value="HTH_5"/>
    <property type="match status" value="1"/>
</dbReference>
<dbReference type="InterPro" id="IPR036388">
    <property type="entry name" value="WH-like_DNA-bd_sf"/>
</dbReference>
<dbReference type="Gene3D" id="1.10.10.10">
    <property type="entry name" value="Winged helix-like DNA-binding domain superfamily/Winged helix DNA-binding domain"/>
    <property type="match status" value="1"/>
</dbReference>
<name>A0A0W1KJV0_9ACTO</name>
<keyword evidence="3" id="KW-0804">Transcription</keyword>
<dbReference type="NCBIfam" id="NF033788">
    <property type="entry name" value="HTH_metalloreg"/>
    <property type="match status" value="1"/>
</dbReference>
<dbReference type="GO" id="GO:0003677">
    <property type="term" value="F:DNA binding"/>
    <property type="evidence" value="ECO:0007669"/>
    <property type="project" value="UniProtKB-KW"/>
</dbReference>
<evidence type="ECO:0000256" key="3">
    <source>
        <dbReference type="ARBA" id="ARBA00023163"/>
    </source>
</evidence>
<keyword evidence="2" id="KW-0238">DNA-binding</keyword>
<dbReference type="InterPro" id="IPR001845">
    <property type="entry name" value="HTH_ArsR_DNA-bd_dom"/>
</dbReference>
<evidence type="ECO:0000259" key="4">
    <source>
        <dbReference type="PROSITE" id="PS50987"/>
    </source>
</evidence>
<dbReference type="PATRIC" id="fig|59561.3.peg.739"/>
<dbReference type="PRINTS" id="PR00778">
    <property type="entry name" value="HTHARSR"/>
</dbReference>
<dbReference type="STRING" id="59561.AQZ59_00747"/>
<dbReference type="EMBL" id="LNIZ01000003">
    <property type="protein sequence ID" value="KTF04226.1"/>
    <property type="molecule type" value="Genomic_DNA"/>
</dbReference>
<evidence type="ECO:0000256" key="1">
    <source>
        <dbReference type="ARBA" id="ARBA00023015"/>
    </source>
</evidence>
<evidence type="ECO:0000313" key="6">
    <source>
        <dbReference type="Proteomes" id="UP000054404"/>
    </source>
</evidence>
<gene>
    <name evidence="5" type="primary">czrA</name>
    <name evidence="5" type="ORF">AQZ59_00747</name>
</gene>
<reference evidence="5 6" key="1">
    <citation type="submission" date="2015-11" db="EMBL/GenBank/DDBJ databases">
        <title>Draft Genome Sequence of the Type Strain Trueperella bernardiae LCDC 89-0504T, Isolated from Blood Culture.</title>
        <authorList>
            <person name="Bernier A.-M."/>
            <person name="Bernard K."/>
        </authorList>
    </citation>
    <scope>NUCLEOTIDE SEQUENCE [LARGE SCALE GENOMIC DNA]</scope>
    <source>
        <strain evidence="5 6">LCDC 89-0504</strain>
    </source>
</reference>
<proteinExistence type="predicted"/>
<evidence type="ECO:0000256" key="2">
    <source>
        <dbReference type="ARBA" id="ARBA00023125"/>
    </source>
</evidence>
<dbReference type="OrthoDB" id="3401849at2"/>
<sequence>MTISSPPLDHSATAVYASLFHSLSDPTRLAVLHHLSYGEHRVRDLVDHLGLAQSTVSKHLSCLLECGLIEFRAEGRASWYRLADAEDLASLLQASEHLLAATGSQVTLCSQLMHPNEA</sequence>
<feature type="domain" description="HTH arsR-type" evidence="4">
    <location>
        <begin position="8"/>
        <end position="102"/>
    </location>
</feature>
<keyword evidence="1" id="KW-0805">Transcription regulation</keyword>
<dbReference type="GO" id="GO:0003700">
    <property type="term" value="F:DNA-binding transcription factor activity"/>
    <property type="evidence" value="ECO:0007669"/>
    <property type="project" value="InterPro"/>
</dbReference>
<organism evidence="5 6">
    <name type="scientific">Trueperella bernardiae</name>
    <dbReference type="NCBI Taxonomy" id="59561"/>
    <lineage>
        <taxon>Bacteria</taxon>
        <taxon>Bacillati</taxon>
        <taxon>Actinomycetota</taxon>
        <taxon>Actinomycetes</taxon>
        <taxon>Actinomycetales</taxon>
        <taxon>Actinomycetaceae</taxon>
        <taxon>Trueperella</taxon>
    </lineage>
</organism>
<dbReference type="Proteomes" id="UP000054404">
    <property type="component" value="Unassembled WGS sequence"/>
</dbReference>
<dbReference type="RefSeq" id="WP_062613263.1">
    <property type="nucleotide sequence ID" value="NZ_LNIZ01000003.1"/>
</dbReference>
<dbReference type="PROSITE" id="PS50987">
    <property type="entry name" value="HTH_ARSR_2"/>
    <property type="match status" value="1"/>
</dbReference>
<protein>
    <submittedName>
        <fullName evidence="5">HTH-type transcriptional repressor CzrA</fullName>
    </submittedName>
</protein>